<evidence type="ECO:0000313" key="8">
    <source>
        <dbReference type="Proteomes" id="UP001596233"/>
    </source>
</evidence>
<keyword evidence="3 5" id="KW-0378">Hydrolase</keyword>
<dbReference type="EC" id="3.5.1.25" evidence="7"/>
<dbReference type="PANTHER" id="PTHR11113:SF14">
    <property type="entry name" value="N-ACETYLGLUCOSAMINE-6-PHOSPHATE DEACETYLASE"/>
    <property type="match status" value="1"/>
</dbReference>
<keyword evidence="2" id="KW-0479">Metal-binding</keyword>
<dbReference type="CDD" id="cd00854">
    <property type="entry name" value="NagA"/>
    <property type="match status" value="1"/>
</dbReference>
<evidence type="ECO:0000256" key="3">
    <source>
        <dbReference type="ARBA" id="ARBA00022801"/>
    </source>
</evidence>
<organism evidence="7 8">
    <name type="scientific">Paenibacillus septentrionalis</name>
    <dbReference type="NCBI Taxonomy" id="429342"/>
    <lineage>
        <taxon>Bacteria</taxon>
        <taxon>Bacillati</taxon>
        <taxon>Bacillota</taxon>
        <taxon>Bacilli</taxon>
        <taxon>Bacillales</taxon>
        <taxon>Paenibacillaceae</taxon>
        <taxon>Paenibacillus</taxon>
    </lineage>
</organism>
<dbReference type="Gene3D" id="2.30.40.10">
    <property type="entry name" value="Urease, subunit C, domain 1"/>
    <property type="match status" value="1"/>
</dbReference>
<feature type="domain" description="Amidohydrolase-related" evidence="6">
    <location>
        <begin position="56"/>
        <end position="385"/>
    </location>
</feature>
<dbReference type="InterPro" id="IPR003764">
    <property type="entry name" value="GlcNAc_6-P_deAcase"/>
</dbReference>
<evidence type="ECO:0000313" key="7">
    <source>
        <dbReference type="EMBL" id="MFC6333714.1"/>
    </source>
</evidence>
<dbReference type="Gene3D" id="3.20.20.140">
    <property type="entry name" value="Metal-dependent hydrolases"/>
    <property type="match status" value="1"/>
</dbReference>
<dbReference type="Pfam" id="PF01979">
    <property type="entry name" value="Amidohydro_1"/>
    <property type="match status" value="1"/>
</dbReference>
<keyword evidence="4 5" id="KW-0119">Carbohydrate metabolism</keyword>
<dbReference type="Proteomes" id="UP001596233">
    <property type="component" value="Unassembled WGS sequence"/>
</dbReference>
<evidence type="ECO:0000256" key="4">
    <source>
        <dbReference type="ARBA" id="ARBA00023277"/>
    </source>
</evidence>
<keyword evidence="8" id="KW-1185">Reference proteome</keyword>
<evidence type="ECO:0000256" key="5">
    <source>
        <dbReference type="PIRNR" id="PIRNR038994"/>
    </source>
</evidence>
<gene>
    <name evidence="7" type="primary">nagA</name>
    <name evidence="7" type="ORF">ACFP56_13890</name>
</gene>
<dbReference type="EMBL" id="JBHSTE010000004">
    <property type="protein sequence ID" value="MFC6333714.1"/>
    <property type="molecule type" value="Genomic_DNA"/>
</dbReference>
<dbReference type="SUPFAM" id="SSF51338">
    <property type="entry name" value="Composite domain of metallo-dependent hydrolases"/>
    <property type="match status" value="1"/>
</dbReference>
<dbReference type="InterPro" id="IPR032466">
    <property type="entry name" value="Metal_Hydrolase"/>
</dbReference>
<comment type="similarity">
    <text evidence="1 5">Belongs to the metallo-dependent hydrolases superfamily. NagA family.</text>
</comment>
<name>A0ABW1V8D1_9BACL</name>
<dbReference type="RefSeq" id="WP_379235464.1">
    <property type="nucleotide sequence ID" value="NZ_JBHSTE010000004.1"/>
</dbReference>
<dbReference type="PIRSF" id="PIRSF038994">
    <property type="entry name" value="NagA"/>
    <property type="match status" value="1"/>
</dbReference>
<dbReference type="SUPFAM" id="SSF51556">
    <property type="entry name" value="Metallo-dependent hydrolases"/>
    <property type="match status" value="1"/>
</dbReference>
<evidence type="ECO:0000256" key="2">
    <source>
        <dbReference type="ARBA" id="ARBA00022723"/>
    </source>
</evidence>
<dbReference type="InterPro" id="IPR011059">
    <property type="entry name" value="Metal-dep_hydrolase_composite"/>
</dbReference>
<protein>
    <submittedName>
        <fullName evidence="7">N-acetylglucosamine-6-phosphate deacetylase</fullName>
        <ecNumber evidence="7">3.5.1.25</ecNumber>
    </submittedName>
</protein>
<comment type="caution">
    <text evidence="7">The sequence shown here is derived from an EMBL/GenBank/DDBJ whole genome shotgun (WGS) entry which is preliminary data.</text>
</comment>
<dbReference type="GO" id="GO:0008448">
    <property type="term" value="F:N-acetylglucosamine-6-phosphate deacetylase activity"/>
    <property type="evidence" value="ECO:0007669"/>
    <property type="project" value="UniProtKB-EC"/>
</dbReference>
<proteinExistence type="inferred from homology"/>
<reference evidence="8" key="1">
    <citation type="journal article" date="2019" name="Int. J. Syst. Evol. Microbiol.">
        <title>The Global Catalogue of Microorganisms (GCM) 10K type strain sequencing project: providing services to taxonomists for standard genome sequencing and annotation.</title>
        <authorList>
            <consortium name="The Broad Institute Genomics Platform"/>
            <consortium name="The Broad Institute Genome Sequencing Center for Infectious Disease"/>
            <person name="Wu L."/>
            <person name="Ma J."/>
        </authorList>
    </citation>
    <scope>NUCLEOTIDE SEQUENCE [LARGE SCALE GENOMIC DNA]</scope>
    <source>
        <strain evidence="8">PCU 280</strain>
    </source>
</reference>
<dbReference type="PANTHER" id="PTHR11113">
    <property type="entry name" value="N-ACETYLGLUCOSAMINE-6-PHOSPHATE DEACETYLASE"/>
    <property type="match status" value="1"/>
</dbReference>
<accession>A0ABW1V8D1</accession>
<evidence type="ECO:0000256" key="1">
    <source>
        <dbReference type="ARBA" id="ARBA00010716"/>
    </source>
</evidence>
<dbReference type="NCBIfam" id="TIGR00221">
    <property type="entry name" value="nagA"/>
    <property type="match status" value="1"/>
</dbReference>
<sequence length="390" mass="41866">MTYTVYRNVQVVLEQQLVENGWVVLQNDRIAAIGAADQQLPELPADVNVLDGAGGYLVPGFIDIHVHGGAGEDFMTAEQEQLDTITKFHMENGTTAMLATTVTGAFEHLNAVLDAVQDYQRKPMPYAQLVGVHLEGPFVNPKWKGAQNESYMIQPQLSWLDAWTKSYPGIIKLQTLAPEIEGAAPYIAALKQHGIVAACGHTDARYEDVQAAVQHGLSHAVHTFNAMTGLHHRQPGTVGAVLTMPEITAEIIADGEHVNPIAIKVLLLAKGTEGIVLVTDAMSAAGMPDGEYMLGELPVVVKDNIARLKDGGSLAGSTLTMIRGFHYMIETLGASIVEASRMASLNPAKVIGLEQHYGSIAVGKRADLLLLDQELAIQAVMIGGSVRVEK</sequence>
<dbReference type="InterPro" id="IPR006680">
    <property type="entry name" value="Amidohydro-rel"/>
</dbReference>
<evidence type="ECO:0000259" key="6">
    <source>
        <dbReference type="Pfam" id="PF01979"/>
    </source>
</evidence>